<accession>A0A9N9THN3</accession>
<dbReference type="PROSITE" id="PS50144">
    <property type="entry name" value="MATH"/>
    <property type="match status" value="1"/>
</dbReference>
<keyword evidence="3 7" id="KW-0479">Metal-binding</keyword>
<feature type="domain" description="TRAF-type" evidence="10">
    <location>
        <begin position="29"/>
        <end position="60"/>
    </location>
</feature>
<sequence length="497" mass="56514">MESATGKPPARFTCYFCNETIQNETEMGHTATCSRVLVPCPNNCGVFIPRIDLKRHTKNCINKVVKSSQIPTKSQYTDTITSKTIHSNIQDTNDRFPGNNGASRTYLKDELTKLSRKIAEIETRLQFHQKQTQQSASQYDLQTLKVDQLQLRSDSEKLRYQFQGIQNWKTTIDGVLAQLNRSLAMAEQSQQSTIDGLSALQGRLSIVDRLQEELGLQRDSFRREQAYNRQVEMNAWEAVEDLKKQFAQETAKNLAILADLKDGVAGVKLGLEEASVKLEDHGIRFTNVNFDLRGVSKMAGDCGEKIRGMEEELLVAKKDLDQMKLDVEILEGLASSADMRSTPGSLMWKIGEVDSCMTKAKETGIVLKSPVFYTHEYGYKIRVLLYLNGLNKWKDRYALLSLHVIKGEYDLLLKWPCHIEGTITLKDLNDVDSTKLFTKTITAKRKMGDEECEDPQESSSCYIFIPHTTLFKGKFIKNDTMFIDVKIRQIQKLETSF</sequence>
<evidence type="ECO:0000256" key="1">
    <source>
        <dbReference type="ARBA" id="ARBA00004496"/>
    </source>
</evidence>
<evidence type="ECO:0008006" key="13">
    <source>
        <dbReference type="Google" id="ProtNLM"/>
    </source>
</evidence>
<dbReference type="AlphaFoldDB" id="A0A9N9THN3"/>
<keyword evidence="6 7" id="KW-0862">Zinc</keyword>
<evidence type="ECO:0000256" key="3">
    <source>
        <dbReference type="ARBA" id="ARBA00022723"/>
    </source>
</evidence>
<feature type="zinc finger region" description="TRAF-type" evidence="7">
    <location>
        <begin position="29"/>
        <end position="60"/>
    </location>
</feature>
<evidence type="ECO:0000256" key="6">
    <source>
        <dbReference type="ARBA" id="ARBA00022833"/>
    </source>
</evidence>
<dbReference type="SUPFAM" id="SSF49599">
    <property type="entry name" value="TRAF domain-like"/>
    <property type="match status" value="2"/>
</dbReference>
<evidence type="ECO:0000259" key="9">
    <source>
        <dbReference type="PROSITE" id="PS50144"/>
    </source>
</evidence>
<evidence type="ECO:0000256" key="2">
    <source>
        <dbReference type="ARBA" id="ARBA00022490"/>
    </source>
</evidence>
<keyword evidence="4" id="KW-0677">Repeat</keyword>
<dbReference type="Proteomes" id="UP001153712">
    <property type="component" value="Chromosome 1"/>
</dbReference>
<evidence type="ECO:0000256" key="4">
    <source>
        <dbReference type="ARBA" id="ARBA00022737"/>
    </source>
</evidence>
<gene>
    <name evidence="11" type="ORF">PHYEVI_LOCUS1455</name>
</gene>
<dbReference type="Gene3D" id="2.60.210.10">
    <property type="entry name" value="Apoptosis, Tumor Necrosis Factor Receptor Associated Protein 2, Chain A"/>
    <property type="match status" value="1"/>
</dbReference>
<keyword evidence="8" id="KW-0175">Coiled coil</keyword>
<comment type="subcellular location">
    <subcellularLocation>
        <location evidence="1">Cytoplasm</location>
    </subcellularLocation>
</comment>
<evidence type="ECO:0000256" key="5">
    <source>
        <dbReference type="ARBA" id="ARBA00022771"/>
    </source>
</evidence>
<evidence type="ECO:0000313" key="12">
    <source>
        <dbReference type="Proteomes" id="UP001153712"/>
    </source>
</evidence>
<dbReference type="PANTHER" id="PTHR10131:SF138">
    <property type="entry name" value="RE66324P"/>
    <property type="match status" value="1"/>
</dbReference>
<name>A0A9N9THN3_PHYSR</name>
<dbReference type="InterPro" id="IPR008974">
    <property type="entry name" value="TRAF-like"/>
</dbReference>
<feature type="domain" description="MATH" evidence="9">
    <location>
        <begin position="343"/>
        <end position="487"/>
    </location>
</feature>
<dbReference type="PANTHER" id="PTHR10131">
    <property type="entry name" value="TNF RECEPTOR ASSOCIATED FACTOR"/>
    <property type="match status" value="1"/>
</dbReference>
<proteinExistence type="predicted"/>
<keyword evidence="12" id="KW-1185">Reference proteome</keyword>
<dbReference type="InterPro" id="IPR002083">
    <property type="entry name" value="MATH/TRAF_dom"/>
</dbReference>
<evidence type="ECO:0000313" key="11">
    <source>
        <dbReference type="EMBL" id="CAG9854995.1"/>
    </source>
</evidence>
<dbReference type="OrthoDB" id="1737200at2759"/>
<reference evidence="11" key="1">
    <citation type="submission" date="2022-01" db="EMBL/GenBank/DDBJ databases">
        <authorList>
            <person name="King R."/>
        </authorList>
    </citation>
    <scope>NUCLEOTIDE SEQUENCE</scope>
</reference>
<organism evidence="11 12">
    <name type="scientific">Phyllotreta striolata</name>
    <name type="common">Striped flea beetle</name>
    <name type="synonym">Crioceris striolata</name>
    <dbReference type="NCBI Taxonomy" id="444603"/>
    <lineage>
        <taxon>Eukaryota</taxon>
        <taxon>Metazoa</taxon>
        <taxon>Ecdysozoa</taxon>
        <taxon>Arthropoda</taxon>
        <taxon>Hexapoda</taxon>
        <taxon>Insecta</taxon>
        <taxon>Pterygota</taxon>
        <taxon>Neoptera</taxon>
        <taxon>Endopterygota</taxon>
        <taxon>Coleoptera</taxon>
        <taxon>Polyphaga</taxon>
        <taxon>Cucujiformia</taxon>
        <taxon>Chrysomeloidea</taxon>
        <taxon>Chrysomelidae</taxon>
        <taxon>Galerucinae</taxon>
        <taxon>Alticini</taxon>
        <taxon>Phyllotreta</taxon>
    </lineage>
</organism>
<dbReference type="InterPro" id="IPR001293">
    <property type="entry name" value="Znf_TRAF"/>
</dbReference>
<dbReference type="Pfam" id="PF22486">
    <property type="entry name" value="MATH_2"/>
    <property type="match status" value="1"/>
</dbReference>
<evidence type="ECO:0000259" key="10">
    <source>
        <dbReference type="PROSITE" id="PS50145"/>
    </source>
</evidence>
<keyword evidence="5 7" id="KW-0863">Zinc-finger</keyword>
<keyword evidence="2" id="KW-0963">Cytoplasm</keyword>
<dbReference type="GO" id="GO:0008270">
    <property type="term" value="F:zinc ion binding"/>
    <property type="evidence" value="ECO:0007669"/>
    <property type="project" value="UniProtKB-KW"/>
</dbReference>
<dbReference type="GO" id="GO:0005737">
    <property type="term" value="C:cytoplasm"/>
    <property type="evidence" value="ECO:0007669"/>
    <property type="project" value="UniProtKB-SubCell"/>
</dbReference>
<dbReference type="InterPro" id="IPR013083">
    <property type="entry name" value="Znf_RING/FYVE/PHD"/>
</dbReference>
<protein>
    <recommendedName>
        <fullName evidence="13">TNF receptor-associated factor 3</fullName>
    </recommendedName>
</protein>
<evidence type="ECO:0000256" key="7">
    <source>
        <dbReference type="PROSITE-ProRule" id="PRU00207"/>
    </source>
</evidence>
<dbReference type="Gene3D" id="3.30.40.10">
    <property type="entry name" value="Zinc/RING finger domain, C3HC4 (zinc finger)"/>
    <property type="match status" value="1"/>
</dbReference>
<dbReference type="EMBL" id="OU900094">
    <property type="protein sequence ID" value="CAG9854995.1"/>
    <property type="molecule type" value="Genomic_DNA"/>
</dbReference>
<feature type="coiled-coil region" evidence="8">
    <location>
        <begin position="104"/>
        <end position="131"/>
    </location>
</feature>
<evidence type="ECO:0000256" key="8">
    <source>
        <dbReference type="SAM" id="Coils"/>
    </source>
</evidence>
<dbReference type="PROSITE" id="PS50145">
    <property type="entry name" value="ZF_TRAF"/>
    <property type="match status" value="1"/>
</dbReference>